<name>A0AAU7F8Q1_9NEIS</name>
<dbReference type="Pfam" id="PF00497">
    <property type="entry name" value="SBP_bac_3"/>
    <property type="match status" value="1"/>
</dbReference>
<protein>
    <submittedName>
        <fullName evidence="4">Transporter substrate-binding domain-containing protein</fullName>
    </submittedName>
</protein>
<dbReference type="EMBL" id="CP157355">
    <property type="protein sequence ID" value="XBM00098.1"/>
    <property type="molecule type" value="Genomic_DNA"/>
</dbReference>
<dbReference type="Gene3D" id="3.40.190.10">
    <property type="entry name" value="Periplasmic binding protein-like II"/>
    <property type="match status" value="2"/>
</dbReference>
<dbReference type="InterPro" id="IPR001638">
    <property type="entry name" value="Solute-binding_3/MltF_N"/>
</dbReference>
<feature type="signal peptide" evidence="2">
    <location>
        <begin position="1"/>
        <end position="18"/>
    </location>
</feature>
<organism evidence="4">
    <name type="scientific">Chitinibacter mangrovi</name>
    <dbReference type="NCBI Taxonomy" id="3153927"/>
    <lineage>
        <taxon>Bacteria</taxon>
        <taxon>Pseudomonadati</taxon>
        <taxon>Pseudomonadota</taxon>
        <taxon>Betaproteobacteria</taxon>
        <taxon>Neisseriales</taxon>
        <taxon>Chitinibacteraceae</taxon>
        <taxon>Chitinibacter</taxon>
    </lineage>
</organism>
<gene>
    <name evidence="4" type="ORF">ABHF33_13670</name>
</gene>
<evidence type="ECO:0000256" key="1">
    <source>
        <dbReference type="ARBA" id="ARBA00022729"/>
    </source>
</evidence>
<evidence type="ECO:0000256" key="2">
    <source>
        <dbReference type="SAM" id="SignalP"/>
    </source>
</evidence>
<feature type="chain" id="PRO_5043761563" evidence="2">
    <location>
        <begin position="19"/>
        <end position="246"/>
    </location>
</feature>
<keyword evidence="1 2" id="KW-0732">Signal</keyword>
<dbReference type="AlphaFoldDB" id="A0AAU7F8Q1"/>
<feature type="domain" description="Solute-binding protein family 3/N-terminal" evidence="3">
    <location>
        <begin position="20"/>
        <end position="246"/>
    </location>
</feature>
<dbReference type="SMART" id="SM00062">
    <property type="entry name" value="PBPb"/>
    <property type="match status" value="1"/>
</dbReference>
<dbReference type="PANTHER" id="PTHR35936:SF6">
    <property type="entry name" value="AMINO ACID ABC TRANSPORTER SUBSTRATE-BINDING PAAT FAMILY PROTEIN"/>
    <property type="match status" value="1"/>
</dbReference>
<dbReference type="SUPFAM" id="SSF53850">
    <property type="entry name" value="Periplasmic binding protein-like II"/>
    <property type="match status" value="1"/>
</dbReference>
<dbReference type="RefSeq" id="WP_348944464.1">
    <property type="nucleotide sequence ID" value="NZ_CP157355.1"/>
</dbReference>
<dbReference type="KEGG" id="cmav:ABHF33_13670"/>
<accession>A0AAU7F8Q1</accession>
<sequence>MRLLPALVLLAFTATAQAAPIRICAENDWAPFSFSQKGQAVGASVDLVRAAFKKVGVETSFISGSYNRCLRLTLAGQYDAMLDVGKNRERTPQFVWPEYPYLVMKLHLIANSKLAAPSELHYGVLTGKRIGLTAGYEYPDKMLSQPGLLKVESSSELANLRQLSAGNIEFMLLSAGTLATLSKQLDKAELKHIRDWGQIDQSALYIAFNPKAAKAQQWASSFDQGWQDMQKKGEDQQIFTRWSATP</sequence>
<evidence type="ECO:0000313" key="4">
    <source>
        <dbReference type="EMBL" id="XBM00098.1"/>
    </source>
</evidence>
<proteinExistence type="predicted"/>
<reference evidence="4" key="1">
    <citation type="submission" date="2024-05" db="EMBL/GenBank/DDBJ databases">
        <authorList>
            <person name="Yang L."/>
            <person name="Pan L."/>
        </authorList>
    </citation>
    <scope>NUCLEOTIDE SEQUENCE</scope>
    <source>
        <strain evidence="4">FCG-7</strain>
    </source>
</reference>
<evidence type="ECO:0000259" key="3">
    <source>
        <dbReference type="SMART" id="SM00062"/>
    </source>
</evidence>
<dbReference type="PANTHER" id="PTHR35936">
    <property type="entry name" value="MEMBRANE-BOUND LYTIC MUREIN TRANSGLYCOSYLASE F"/>
    <property type="match status" value="1"/>
</dbReference>